<sequence length="313" mass="37079">MSLLSKAFLTQAQRSNHLLQTPVRCMALYRKPKTHHLSYTCVPDFMKPAPQDPFDYQLRPKQEILEEFKYYPADFAVGVKYKKYTAGDTRSEDNLDNRERVAKVFVDLKEMKLAPLQRARFIYLLGNRWIGSDRVKIVCKQYNTFHENYHKAMEILREIYWESKRAPDTQSNRNPYRKEFLKKKLLGRTREERLATLARQKEEDVKHRLEVDAALMGIQQEQETAKEQQRLKRRDNALKRAQLGFKQPANAETEGVEDKVLEDLEFNSKQYLQQIEEQKERKPVRLVTEVKGISKAEIEALKLTEEERFRPIV</sequence>
<dbReference type="Pfam" id="PF10213">
    <property type="entry name" value="MRP-S28"/>
    <property type="match status" value="1"/>
</dbReference>
<organism evidence="2 3">
    <name type="scientific">Halteria grandinella</name>
    <dbReference type="NCBI Taxonomy" id="5974"/>
    <lineage>
        <taxon>Eukaryota</taxon>
        <taxon>Sar</taxon>
        <taxon>Alveolata</taxon>
        <taxon>Ciliophora</taxon>
        <taxon>Intramacronucleata</taxon>
        <taxon>Spirotrichea</taxon>
        <taxon>Stichotrichia</taxon>
        <taxon>Sporadotrichida</taxon>
        <taxon>Halteriidae</taxon>
        <taxon>Halteria</taxon>
    </lineage>
</organism>
<protein>
    <recommendedName>
        <fullName evidence="1">Small ribosomal subunit protein mS35 mitochondrial conserved domain-containing protein</fullName>
    </recommendedName>
</protein>
<accession>A0A8J8T8L7</accession>
<gene>
    <name evidence="2" type="ORF">FGO68_gene11812</name>
</gene>
<dbReference type="InterPro" id="IPR019349">
    <property type="entry name" value="Ribosomal_mS35_mit"/>
</dbReference>
<dbReference type="AlphaFoldDB" id="A0A8J8T8L7"/>
<dbReference type="Proteomes" id="UP000785679">
    <property type="component" value="Unassembled WGS sequence"/>
</dbReference>
<proteinExistence type="predicted"/>
<dbReference type="OrthoDB" id="283424at2759"/>
<evidence type="ECO:0000259" key="1">
    <source>
        <dbReference type="Pfam" id="PF10213"/>
    </source>
</evidence>
<keyword evidence="3" id="KW-1185">Reference proteome</keyword>
<reference evidence="2" key="1">
    <citation type="submission" date="2019-06" db="EMBL/GenBank/DDBJ databases">
        <authorList>
            <person name="Zheng W."/>
        </authorList>
    </citation>
    <scope>NUCLEOTIDE SEQUENCE</scope>
    <source>
        <strain evidence="2">QDHG01</strain>
    </source>
</reference>
<name>A0A8J8T8L7_HALGN</name>
<feature type="domain" description="Small ribosomal subunit protein mS35 mitochondrial conserved" evidence="1">
    <location>
        <begin position="93"/>
        <end position="170"/>
    </location>
</feature>
<comment type="caution">
    <text evidence="2">The sequence shown here is derived from an EMBL/GenBank/DDBJ whole genome shotgun (WGS) entry which is preliminary data.</text>
</comment>
<dbReference type="EMBL" id="RRYP01001787">
    <property type="protein sequence ID" value="TNV85491.1"/>
    <property type="molecule type" value="Genomic_DNA"/>
</dbReference>
<evidence type="ECO:0000313" key="2">
    <source>
        <dbReference type="EMBL" id="TNV85491.1"/>
    </source>
</evidence>
<evidence type="ECO:0000313" key="3">
    <source>
        <dbReference type="Proteomes" id="UP000785679"/>
    </source>
</evidence>